<keyword evidence="4" id="KW-1185">Reference proteome</keyword>
<feature type="coiled-coil region" evidence="1">
    <location>
        <begin position="150"/>
        <end position="211"/>
    </location>
</feature>
<feature type="coiled-coil region" evidence="1">
    <location>
        <begin position="19"/>
        <end position="46"/>
    </location>
</feature>
<reference evidence="3 4" key="1">
    <citation type="journal article" date="2011" name="Science">
        <title>The Selaginella genome identifies genetic changes associated with the evolution of vascular plants.</title>
        <authorList>
            <person name="Banks J.A."/>
            <person name="Nishiyama T."/>
            <person name="Hasebe M."/>
            <person name="Bowman J.L."/>
            <person name="Gribskov M."/>
            <person name="dePamphilis C."/>
            <person name="Albert V.A."/>
            <person name="Aono N."/>
            <person name="Aoyama T."/>
            <person name="Ambrose B.A."/>
            <person name="Ashton N.W."/>
            <person name="Axtell M.J."/>
            <person name="Barker E."/>
            <person name="Barker M.S."/>
            <person name="Bennetzen J.L."/>
            <person name="Bonawitz N.D."/>
            <person name="Chapple C."/>
            <person name="Cheng C."/>
            <person name="Correa L.G."/>
            <person name="Dacre M."/>
            <person name="DeBarry J."/>
            <person name="Dreyer I."/>
            <person name="Elias M."/>
            <person name="Engstrom E.M."/>
            <person name="Estelle M."/>
            <person name="Feng L."/>
            <person name="Finet C."/>
            <person name="Floyd S.K."/>
            <person name="Frommer W.B."/>
            <person name="Fujita T."/>
            <person name="Gramzow L."/>
            <person name="Gutensohn M."/>
            <person name="Harholt J."/>
            <person name="Hattori M."/>
            <person name="Heyl A."/>
            <person name="Hirai T."/>
            <person name="Hiwatashi Y."/>
            <person name="Ishikawa M."/>
            <person name="Iwata M."/>
            <person name="Karol K.G."/>
            <person name="Koehler B."/>
            <person name="Kolukisaoglu U."/>
            <person name="Kubo M."/>
            <person name="Kurata T."/>
            <person name="Lalonde S."/>
            <person name="Li K."/>
            <person name="Li Y."/>
            <person name="Litt A."/>
            <person name="Lyons E."/>
            <person name="Manning G."/>
            <person name="Maruyama T."/>
            <person name="Michael T.P."/>
            <person name="Mikami K."/>
            <person name="Miyazaki S."/>
            <person name="Morinaga S."/>
            <person name="Murata T."/>
            <person name="Mueller-Roeber B."/>
            <person name="Nelson D.R."/>
            <person name="Obara M."/>
            <person name="Oguri Y."/>
            <person name="Olmstead R.G."/>
            <person name="Onodera N."/>
            <person name="Petersen B.L."/>
            <person name="Pils B."/>
            <person name="Prigge M."/>
            <person name="Rensing S.A."/>
            <person name="Riano-Pachon D.M."/>
            <person name="Roberts A.W."/>
            <person name="Sato Y."/>
            <person name="Scheller H.V."/>
            <person name="Schulz B."/>
            <person name="Schulz C."/>
            <person name="Shakirov E.V."/>
            <person name="Shibagaki N."/>
            <person name="Shinohara N."/>
            <person name="Shippen D.E."/>
            <person name="Soerensen I."/>
            <person name="Sotooka R."/>
            <person name="Sugimoto N."/>
            <person name="Sugita M."/>
            <person name="Sumikawa N."/>
            <person name="Tanurdzic M."/>
            <person name="Theissen G."/>
            <person name="Ulvskov P."/>
            <person name="Wakazuki S."/>
            <person name="Weng J.K."/>
            <person name="Willats W.W."/>
            <person name="Wipf D."/>
            <person name="Wolf P.G."/>
            <person name="Yang L."/>
            <person name="Zimmer A.D."/>
            <person name="Zhu Q."/>
            <person name="Mitros T."/>
            <person name="Hellsten U."/>
            <person name="Loque D."/>
            <person name="Otillar R."/>
            <person name="Salamov A."/>
            <person name="Schmutz J."/>
            <person name="Shapiro H."/>
            <person name="Lindquist E."/>
            <person name="Lucas S."/>
            <person name="Rokhsar D."/>
            <person name="Grigoriev I.V."/>
        </authorList>
    </citation>
    <scope>NUCLEOTIDE SEQUENCE [LARGE SCALE GENOMIC DNA]</scope>
</reference>
<dbReference type="GO" id="GO:0008298">
    <property type="term" value="P:intracellular mRNA localization"/>
    <property type="evidence" value="ECO:0000318"/>
    <property type="project" value="GO_Central"/>
</dbReference>
<dbReference type="GO" id="GO:0005783">
    <property type="term" value="C:endoplasmic reticulum"/>
    <property type="evidence" value="ECO:0000318"/>
    <property type="project" value="GO_Central"/>
</dbReference>
<organism evidence="4">
    <name type="scientific">Selaginella moellendorffii</name>
    <name type="common">Spikemoss</name>
    <dbReference type="NCBI Taxonomy" id="88036"/>
    <lineage>
        <taxon>Eukaryota</taxon>
        <taxon>Viridiplantae</taxon>
        <taxon>Streptophyta</taxon>
        <taxon>Embryophyta</taxon>
        <taxon>Tracheophyta</taxon>
        <taxon>Lycopodiopsida</taxon>
        <taxon>Selaginellales</taxon>
        <taxon>Selaginellaceae</taxon>
        <taxon>Selaginella</taxon>
    </lineage>
</organism>
<dbReference type="eggNOG" id="ENOG502QRKP">
    <property type="taxonomic scope" value="Eukaryota"/>
</dbReference>
<feature type="coiled-coil region" evidence="1">
    <location>
        <begin position="72"/>
        <end position="109"/>
    </location>
</feature>
<accession>D8R2Z3</accession>
<dbReference type="EMBL" id="GL377571">
    <property type="protein sequence ID" value="EFJ33189.1"/>
    <property type="molecule type" value="Genomic_DNA"/>
</dbReference>
<gene>
    <name evidence="3" type="ORF">SELMODRAFT_439237</name>
</gene>
<dbReference type="GO" id="GO:0003729">
    <property type="term" value="F:mRNA binding"/>
    <property type="evidence" value="ECO:0000318"/>
    <property type="project" value="GO_Central"/>
</dbReference>
<feature type="region of interest" description="Disordered" evidence="2">
    <location>
        <begin position="336"/>
        <end position="370"/>
    </location>
</feature>
<dbReference type="InterPro" id="IPR039604">
    <property type="entry name" value="Bfr1"/>
</dbReference>
<evidence type="ECO:0000313" key="3">
    <source>
        <dbReference type="EMBL" id="EFJ33189.1"/>
    </source>
</evidence>
<dbReference type="InParanoid" id="D8R2Z3"/>
<feature type="compositionally biased region" description="Basic and acidic residues" evidence="2">
    <location>
        <begin position="423"/>
        <end position="452"/>
    </location>
</feature>
<dbReference type="HOGENOM" id="CLU_535756_0_0_1"/>
<dbReference type="OMA" id="AHWKEDQ"/>
<keyword evidence="1" id="KW-0175">Coiled coil</keyword>
<feature type="region of interest" description="Disordered" evidence="2">
    <location>
        <begin position="418"/>
        <end position="452"/>
    </location>
</feature>
<dbReference type="Gramene" id="EFJ33189">
    <property type="protein sequence ID" value="EFJ33189"/>
    <property type="gene ID" value="SELMODRAFT_439237"/>
</dbReference>
<dbReference type="GO" id="GO:0042175">
    <property type="term" value="C:nuclear outer membrane-endoplasmic reticulum membrane network"/>
    <property type="evidence" value="ECO:0000318"/>
    <property type="project" value="GO_Central"/>
</dbReference>
<name>D8R2Z3_SELML</name>
<dbReference type="GO" id="GO:1990904">
    <property type="term" value="C:ribonucleoprotein complex"/>
    <property type="evidence" value="ECO:0000318"/>
    <property type="project" value="GO_Central"/>
</dbReference>
<evidence type="ECO:0000256" key="1">
    <source>
        <dbReference type="SAM" id="Coils"/>
    </source>
</evidence>
<dbReference type="AlphaFoldDB" id="D8R2Z3"/>
<dbReference type="PANTHER" id="PTHR31027:SF2">
    <property type="entry name" value="LEBERCILIN DOMAIN-CONTAINING PROTEIN"/>
    <property type="match status" value="1"/>
</dbReference>
<dbReference type="KEGG" id="smo:SELMODRAFT_439237"/>
<sequence length="465" mass="51799">MVEAAASAAQASRPDRADRKAVEAAAAAAEEEIKALQGRIVEIKAQLESSKGTRYAQSPELVEARNKLAVMNASFADNLEEKRRIKAELEAADKIREQGRAEARALREKLPSAAKLELIDAEIQRLEYRIQHTSLAIKEERGAMAQLKELRRSREMVVEYNQRMEQIAQEQELRGAALERAREKDKLLTSLKAEINELKKTMDKIRESEAAKALDTSALAAERNSAYERIKSLREGINARWSEFFAREKVARERRAVAARQNEERRRAEWLEREKMRKRIAEENFVEKYTDEIILCEQLGAYLLKLTPVTPVEVAEDKLPETPASREAVASVEGFGTMLQSKKNRSEDEGWFAGKSKEPSARGKKGKGAVPPKEKLCLSLDALASFAKLGISPPSTVGEANKVVETLKTKKGDFVKLQASAKAAREKSDATGEATKDEMPESEFPKVDEALPQKLEEEAVAVAAA</sequence>
<proteinExistence type="predicted"/>
<dbReference type="Proteomes" id="UP000001514">
    <property type="component" value="Unassembled WGS sequence"/>
</dbReference>
<evidence type="ECO:0000313" key="4">
    <source>
        <dbReference type="Proteomes" id="UP000001514"/>
    </source>
</evidence>
<evidence type="ECO:0000256" key="2">
    <source>
        <dbReference type="SAM" id="MobiDB-lite"/>
    </source>
</evidence>
<dbReference type="PANTHER" id="PTHR31027">
    <property type="entry name" value="NUCLEAR SEGREGATION PROTEIN BFR1"/>
    <property type="match status" value="1"/>
</dbReference>
<dbReference type="OrthoDB" id="2195113at2759"/>
<protein>
    <submittedName>
        <fullName evidence="3">Uncharacterized protein</fullName>
    </submittedName>
</protein>